<dbReference type="EMBL" id="CACSLK010027840">
    <property type="protein sequence ID" value="CAA0833512.1"/>
    <property type="molecule type" value="Genomic_DNA"/>
</dbReference>
<evidence type="ECO:0000256" key="5">
    <source>
        <dbReference type="ARBA" id="ARBA00022692"/>
    </source>
</evidence>
<keyword evidence="3 9" id="KW-0813">Transport</keyword>
<gene>
    <name evidence="10" type="ORF">SHERM_28771</name>
</gene>
<name>A0A9N7RJN1_STRHE</name>
<keyword evidence="8 9" id="KW-0472">Membrane</keyword>
<dbReference type="GO" id="GO:0051119">
    <property type="term" value="F:sugar transmembrane transporter activity"/>
    <property type="evidence" value="ECO:0007669"/>
    <property type="project" value="InterPro"/>
</dbReference>
<comment type="function">
    <text evidence="9">Mediates both low-affinity uptake and efflux of sugar across the membrane.</text>
</comment>
<feature type="transmembrane region" description="Helical" evidence="9">
    <location>
        <begin position="143"/>
        <end position="165"/>
    </location>
</feature>
<comment type="subcellular location">
    <subcellularLocation>
        <location evidence="1">Endomembrane system</location>
        <topology evidence="1">Multi-pass membrane protein</topology>
    </subcellularLocation>
</comment>
<comment type="caution">
    <text evidence="10">The sequence shown here is derived from an EMBL/GenBank/DDBJ whole genome shotgun (WGS) entry which is preliminary data.</text>
</comment>
<evidence type="ECO:0000256" key="6">
    <source>
        <dbReference type="ARBA" id="ARBA00022737"/>
    </source>
</evidence>
<feature type="transmembrane region" description="Helical" evidence="9">
    <location>
        <begin position="120"/>
        <end position="137"/>
    </location>
</feature>
<evidence type="ECO:0000256" key="4">
    <source>
        <dbReference type="ARBA" id="ARBA00022597"/>
    </source>
</evidence>
<feature type="transmembrane region" description="Helical" evidence="9">
    <location>
        <begin position="185"/>
        <end position="204"/>
    </location>
</feature>
<feature type="transmembrane region" description="Helical" evidence="9">
    <location>
        <begin position="210"/>
        <end position="231"/>
    </location>
</feature>
<feature type="transmembrane region" description="Helical" evidence="9">
    <location>
        <begin position="84"/>
        <end position="108"/>
    </location>
</feature>
<dbReference type="OrthoDB" id="409725at2759"/>
<dbReference type="GO" id="GO:0012505">
    <property type="term" value="C:endomembrane system"/>
    <property type="evidence" value="ECO:0007669"/>
    <property type="project" value="UniProtKB-SubCell"/>
</dbReference>
<evidence type="ECO:0000313" key="10">
    <source>
        <dbReference type="EMBL" id="CAA0833512.1"/>
    </source>
</evidence>
<sequence length="247" mass="28060">MDDDDKIPRAKVLRTFRPRRNADLKFGLSDPSVRPRSDYPDHQSHLLMSARSKVSSLSVSTDFLCFSIHSMASSSFNMAHLVDLLGYIGFFFSALVYISPAPTFYGLYKRRTPIERCSPIAYTLALFSASLWSYYGYIDLKWMVLGINALGCVLETLYMSLYIYYAPYNARPRVFRERDVGDMSFFLALSITMSGGFWCGYALLTRDIRIIISNGIGVVLGASQMAIYIVFKRPLMFSSRFSLTFIA</sequence>
<accession>A0A9N7RJN1</accession>
<evidence type="ECO:0000256" key="1">
    <source>
        <dbReference type="ARBA" id="ARBA00004127"/>
    </source>
</evidence>
<evidence type="ECO:0000256" key="7">
    <source>
        <dbReference type="ARBA" id="ARBA00022989"/>
    </source>
</evidence>
<dbReference type="InterPro" id="IPR004316">
    <property type="entry name" value="SWEET_rpt"/>
</dbReference>
<keyword evidence="11" id="KW-1185">Reference proteome</keyword>
<evidence type="ECO:0000256" key="2">
    <source>
        <dbReference type="ARBA" id="ARBA00007809"/>
    </source>
</evidence>
<evidence type="ECO:0000256" key="3">
    <source>
        <dbReference type="ARBA" id="ARBA00022448"/>
    </source>
</evidence>
<proteinExistence type="inferred from homology"/>
<dbReference type="GO" id="GO:0016020">
    <property type="term" value="C:membrane"/>
    <property type="evidence" value="ECO:0007669"/>
    <property type="project" value="InterPro"/>
</dbReference>
<keyword evidence="5 9" id="KW-0812">Transmembrane</keyword>
<evidence type="ECO:0000256" key="8">
    <source>
        <dbReference type="ARBA" id="ARBA00023136"/>
    </source>
</evidence>
<dbReference type="InterPro" id="IPR047664">
    <property type="entry name" value="SWEET"/>
</dbReference>
<dbReference type="PANTHER" id="PTHR10791">
    <property type="entry name" value="RAG1-ACTIVATING PROTEIN 1"/>
    <property type="match status" value="1"/>
</dbReference>
<keyword evidence="6" id="KW-0677">Repeat</keyword>
<dbReference type="Pfam" id="PF03083">
    <property type="entry name" value="MtN3_slv"/>
    <property type="match status" value="2"/>
</dbReference>
<organism evidence="10 11">
    <name type="scientific">Striga hermonthica</name>
    <name type="common">Purple witchweed</name>
    <name type="synonym">Buchnera hermonthica</name>
    <dbReference type="NCBI Taxonomy" id="68872"/>
    <lineage>
        <taxon>Eukaryota</taxon>
        <taxon>Viridiplantae</taxon>
        <taxon>Streptophyta</taxon>
        <taxon>Embryophyta</taxon>
        <taxon>Tracheophyta</taxon>
        <taxon>Spermatophyta</taxon>
        <taxon>Magnoliopsida</taxon>
        <taxon>eudicotyledons</taxon>
        <taxon>Gunneridae</taxon>
        <taxon>Pentapetalae</taxon>
        <taxon>asterids</taxon>
        <taxon>lamiids</taxon>
        <taxon>Lamiales</taxon>
        <taxon>Orobanchaceae</taxon>
        <taxon>Buchnereae</taxon>
        <taxon>Striga</taxon>
    </lineage>
</organism>
<dbReference type="Proteomes" id="UP001153555">
    <property type="component" value="Unassembled WGS sequence"/>
</dbReference>
<keyword evidence="7 9" id="KW-1133">Transmembrane helix</keyword>
<dbReference type="Gene3D" id="1.20.1280.290">
    <property type="match status" value="2"/>
</dbReference>
<protein>
    <recommendedName>
        <fullName evidence="9">Bidirectional sugar transporter SWEET</fullName>
    </recommendedName>
</protein>
<keyword evidence="4 9" id="KW-0762">Sugar transport</keyword>
<dbReference type="PANTHER" id="PTHR10791:SF22">
    <property type="entry name" value="BIDIRECTIONAL SUGAR TRANSPORTER SWEET11"/>
    <property type="match status" value="1"/>
</dbReference>
<reference evidence="10" key="1">
    <citation type="submission" date="2019-12" db="EMBL/GenBank/DDBJ databases">
        <authorList>
            <person name="Scholes J."/>
        </authorList>
    </citation>
    <scope>NUCLEOTIDE SEQUENCE</scope>
</reference>
<comment type="similarity">
    <text evidence="2 9">Belongs to the SWEET sugar transporter family.</text>
</comment>
<comment type="caution">
    <text evidence="9">Lacks conserved residue(s) required for the propagation of feature annotation.</text>
</comment>
<evidence type="ECO:0000256" key="9">
    <source>
        <dbReference type="RuleBase" id="RU910715"/>
    </source>
</evidence>
<evidence type="ECO:0000313" key="11">
    <source>
        <dbReference type="Proteomes" id="UP001153555"/>
    </source>
</evidence>
<dbReference type="AlphaFoldDB" id="A0A9N7RJN1"/>